<name>A0ACC6V2W0_9CREN</name>
<accession>A0ACC6V2W0</accession>
<evidence type="ECO:0000313" key="1">
    <source>
        <dbReference type="EMBL" id="MFB6491044.1"/>
    </source>
</evidence>
<gene>
    <name evidence="1" type="ORF">TU35_007375</name>
</gene>
<proteinExistence type="predicted"/>
<comment type="caution">
    <text evidence="1">The sequence shown here is derived from an EMBL/GenBank/DDBJ whole genome shotgun (WGS) entry which is preliminary data.</text>
</comment>
<dbReference type="Proteomes" id="UP000033636">
    <property type="component" value="Unassembled WGS sequence"/>
</dbReference>
<protein>
    <submittedName>
        <fullName evidence="1">ABC transporter permease</fullName>
    </submittedName>
</protein>
<evidence type="ECO:0000313" key="2">
    <source>
        <dbReference type="Proteomes" id="UP000033636"/>
    </source>
</evidence>
<sequence>MNKAVKTLRDILVIGWLNGWVPLVRSWVWLVANAVTPLSLLVVLAIYAGPLGIKWGLVGGLIWTIASNGISLIGDATFYRLEIKFQQMLVAAPVSPVAYALGLALSSFIFAAPTLVFYAAYLAYLGVFTAVGVLEAAAALLLLWLATAGVGFAVSTLINQMRYAWAVPGILSAVLSTMAPVYWPATVLPSQWLGVVLPTGEAGVIIQTALGLARYGEGLLAAAWALLAAYAAVALALLAKVARWRQV</sequence>
<reference evidence="1" key="1">
    <citation type="submission" date="2024-07" db="EMBL/GenBank/DDBJ databases">
        <title>Metagenome and Metagenome-Assembled Genomes of Archaea from a hot spring from the geothermal field of Los Azufres, Mexico.</title>
        <authorList>
            <person name="Marin-Paredes R."/>
            <person name="Martinez-Romero E."/>
            <person name="Servin-Garciduenas L.E."/>
        </authorList>
    </citation>
    <scope>NUCLEOTIDE SEQUENCE</scope>
</reference>
<organism evidence="1 2">
    <name type="scientific">Thermoproteus sp. AZ2</name>
    <dbReference type="NCBI Taxonomy" id="1609232"/>
    <lineage>
        <taxon>Archaea</taxon>
        <taxon>Thermoproteota</taxon>
        <taxon>Thermoprotei</taxon>
        <taxon>Thermoproteales</taxon>
        <taxon>Thermoproteaceae</taxon>
        <taxon>Thermoproteus</taxon>
    </lineage>
</organism>
<dbReference type="EMBL" id="JZWT02000019">
    <property type="protein sequence ID" value="MFB6491044.1"/>
    <property type="molecule type" value="Genomic_DNA"/>
</dbReference>